<dbReference type="SUPFAM" id="SSF118116">
    <property type="entry name" value="DNA mismatch repair protein MutL"/>
    <property type="match status" value="1"/>
</dbReference>
<dbReference type="Proteomes" id="UP000824161">
    <property type="component" value="Unassembled WGS sequence"/>
</dbReference>
<dbReference type="HAMAP" id="MF_00149">
    <property type="entry name" value="DNA_mis_repair"/>
    <property type="match status" value="1"/>
</dbReference>
<keyword evidence="9" id="KW-0540">Nuclease</keyword>
<feature type="region of interest" description="Disordered" evidence="6">
    <location>
        <begin position="371"/>
        <end position="441"/>
    </location>
</feature>
<dbReference type="InterPro" id="IPR042121">
    <property type="entry name" value="MutL_C_regsub"/>
</dbReference>
<dbReference type="InterPro" id="IPR014790">
    <property type="entry name" value="MutL_C"/>
</dbReference>
<dbReference type="GO" id="GO:0032300">
    <property type="term" value="C:mismatch repair complex"/>
    <property type="evidence" value="ECO:0007669"/>
    <property type="project" value="InterPro"/>
</dbReference>
<feature type="domain" description="DNA mismatch repair protein S5" evidence="8">
    <location>
        <begin position="209"/>
        <end position="327"/>
    </location>
</feature>
<dbReference type="Gene3D" id="3.30.565.10">
    <property type="entry name" value="Histidine kinase-like ATPase, C-terminal domain"/>
    <property type="match status" value="1"/>
</dbReference>
<sequence>MSDIIKVLPDHIANQIAAGEVVQRPASVVKELMENAVDASATHIIVSVRQGGRQLIKVTDNGCGMSPTDARNSFLRHATSKISSAEDLFHLHTKGFRGEALASIAAVAQVELTTRRAEDELGVRICIEGSEYKKTESLPAAVGTTLAVKNLFFNIPARRNFLKSDTIEFSRIADEFVRVALAHPELAFELYRDDTLVHKLSPSGLRRRIVSIFKSNTDNKLVPVEENTDIVKIGGFVYKPQYARAKGSEQFLFVNRRFVKSPYLSSAVFSAFQGLIPERHYPGYFLYFEIDPARIDVNIHPTKTEIGFDDERTIYSFLRAAIRHSLGQYNVLPSIDFSQDPEINRILDHPSDHPQQPRILFDPSYNPFAEEASGVGGGQASGRGGVAPATGRLARPADPEAQDAFPDFPIDPEREDFPPETQGRLFAADSPQDEAPSPTSDKRYTLINGRYILTHIKTGILLVDPLRAHWCILYEKFLRSVRSRGSLSQQILFPITLTLSPWQIPLFDQVKDELSSAGFHFEPRDGETVRILGIPPGVGEGQAENLVFCVLDDYKAERPTGEALERNIARSLSRALRMSKPETLTQGEMETLITDLFECEEPALSPNGKPTFVKIGLDELEKKFD</sequence>
<dbReference type="Pfam" id="PF13589">
    <property type="entry name" value="HATPase_c_3"/>
    <property type="match status" value="1"/>
</dbReference>
<evidence type="ECO:0000256" key="4">
    <source>
        <dbReference type="ARBA" id="ARBA00023204"/>
    </source>
</evidence>
<dbReference type="FunFam" id="3.30.565.10:FF:000003">
    <property type="entry name" value="DNA mismatch repair endonuclease MutL"/>
    <property type="match status" value="1"/>
</dbReference>
<evidence type="ECO:0000256" key="2">
    <source>
        <dbReference type="ARBA" id="ARBA00021975"/>
    </source>
</evidence>
<dbReference type="Gene3D" id="3.30.230.10">
    <property type="match status" value="1"/>
</dbReference>
<dbReference type="InterPro" id="IPR020568">
    <property type="entry name" value="Ribosomal_Su5_D2-typ_SF"/>
</dbReference>
<dbReference type="InterPro" id="IPR038973">
    <property type="entry name" value="MutL/Mlh/Pms-like"/>
</dbReference>
<dbReference type="EMBL" id="DVLY01000094">
    <property type="protein sequence ID" value="HIT97996.1"/>
    <property type="molecule type" value="Genomic_DNA"/>
</dbReference>
<proteinExistence type="inferred from homology"/>
<keyword evidence="9" id="KW-0378">Hydrolase</keyword>
<dbReference type="CDD" id="cd00782">
    <property type="entry name" value="MutL_Trans"/>
    <property type="match status" value="1"/>
</dbReference>
<dbReference type="InterPro" id="IPR014762">
    <property type="entry name" value="DNA_mismatch_repair_CS"/>
</dbReference>
<evidence type="ECO:0000256" key="6">
    <source>
        <dbReference type="SAM" id="MobiDB-lite"/>
    </source>
</evidence>
<dbReference type="GO" id="GO:0005524">
    <property type="term" value="F:ATP binding"/>
    <property type="evidence" value="ECO:0007669"/>
    <property type="project" value="InterPro"/>
</dbReference>
<dbReference type="InterPro" id="IPR013507">
    <property type="entry name" value="DNA_mismatch_S5_2-like"/>
</dbReference>
<dbReference type="InterPro" id="IPR020667">
    <property type="entry name" value="DNA_mismatch_repair_MutL"/>
</dbReference>
<evidence type="ECO:0000256" key="1">
    <source>
        <dbReference type="ARBA" id="ARBA00006082"/>
    </source>
</evidence>
<dbReference type="PROSITE" id="PS00058">
    <property type="entry name" value="DNA_MISMATCH_REPAIR_1"/>
    <property type="match status" value="1"/>
</dbReference>
<comment type="caution">
    <text evidence="9">The sequence shown here is derived from an EMBL/GenBank/DDBJ whole genome shotgun (WGS) entry which is preliminary data.</text>
</comment>
<evidence type="ECO:0000259" key="7">
    <source>
        <dbReference type="SMART" id="SM00853"/>
    </source>
</evidence>
<dbReference type="Gene3D" id="3.30.1540.20">
    <property type="entry name" value="MutL, C-terminal domain, dimerisation subdomain"/>
    <property type="match status" value="1"/>
</dbReference>
<dbReference type="GO" id="GO:0030983">
    <property type="term" value="F:mismatched DNA binding"/>
    <property type="evidence" value="ECO:0007669"/>
    <property type="project" value="InterPro"/>
</dbReference>
<keyword evidence="4 5" id="KW-0234">DNA repair</keyword>
<reference evidence="9" key="2">
    <citation type="journal article" date="2021" name="PeerJ">
        <title>Extensive microbial diversity within the chicken gut microbiome revealed by metagenomics and culture.</title>
        <authorList>
            <person name="Gilroy R."/>
            <person name="Ravi A."/>
            <person name="Getino M."/>
            <person name="Pursley I."/>
            <person name="Horton D.L."/>
            <person name="Alikhan N.F."/>
            <person name="Baker D."/>
            <person name="Gharbi K."/>
            <person name="Hall N."/>
            <person name="Watson M."/>
            <person name="Adriaenssens E.M."/>
            <person name="Foster-Nyarko E."/>
            <person name="Jarju S."/>
            <person name="Secka A."/>
            <person name="Antonio M."/>
            <person name="Oren A."/>
            <person name="Chaudhuri R.R."/>
            <person name="La Ragione R."/>
            <person name="Hildebrand F."/>
            <person name="Pallen M.J."/>
        </authorList>
    </citation>
    <scope>NUCLEOTIDE SEQUENCE</scope>
    <source>
        <strain evidence="9">1383</strain>
    </source>
</reference>
<dbReference type="GO" id="GO:0006298">
    <property type="term" value="P:mismatch repair"/>
    <property type="evidence" value="ECO:0007669"/>
    <property type="project" value="UniProtKB-UniRule"/>
</dbReference>
<reference evidence="9" key="1">
    <citation type="submission" date="2020-10" db="EMBL/GenBank/DDBJ databases">
        <authorList>
            <person name="Gilroy R."/>
        </authorList>
    </citation>
    <scope>NUCLEOTIDE SEQUENCE</scope>
    <source>
        <strain evidence="9">1383</strain>
    </source>
</reference>
<dbReference type="InterPro" id="IPR014721">
    <property type="entry name" value="Ribsml_uS5_D2-typ_fold_subgr"/>
</dbReference>
<dbReference type="SUPFAM" id="SSF55874">
    <property type="entry name" value="ATPase domain of HSP90 chaperone/DNA topoisomerase II/histidine kinase"/>
    <property type="match status" value="1"/>
</dbReference>
<dbReference type="InterPro" id="IPR002099">
    <property type="entry name" value="MutL/Mlh/PMS"/>
</dbReference>
<dbReference type="CDD" id="cd16926">
    <property type="entry name" value="HATPase_MutL-MLH-PMS-like"/>
    <property type="match status" value="1"/>
</dbReference>
<dbReference type="GO" id="GO:0004519">
    <property type="term" value="F:endonuclease activity"/>
    <property type="evidence" value="ECO:0007669"/>
    <property type="project" value="UniProtKB-KW"/>
</dbReference>
<dbReference type="InterPro" id="IPR036890">
    <property type="entry name" value="HATPase_C_sf"/>
</dbReference>
<dbReference type="PANTHER" id="PTHR10073:SF12">
    <property type="entry name" value="DNA MISMATCH REPAIR PROTEIN MLH1"/>
    <property type="match status" value="1"/>
</dbReference>
<evidence type="ECO:0000256" key="3">
    <source>
        <dbReference type="ARBA" id="ARBA00022763"/>
    </source>
</evidence>
<evidence type="ECO:0000256" key="5">
    <source>
        <dbReference type="HAMAP-Rule" id="MF_00149"/>
    </source>
</evidence>
<evidence type="ECO:0000313" key="9">
    <source>
        <dbReference type="EMBL" id="HIT97996.1"/>
    </source>
</evidence>
<organism evidence="9 10">
    <name type="scientific">Candidatus Merdimorpha stercoravium</name>
    <dbReference type="NCBI Taxonomy" id="2840863"/>
    <lineage>
        <taxon>Bacteria</taxon>
        <taxon>Pseudomonadati</taxon>
        <taxon>Bacteroidota</taxon>
        <taxon>Flavobacteriia</taxon>
        <taxon>Flavobacteriales</taxon>
        <taxon>Candidatus Merdimorpha</taxon>
    </lineage>
</organism>
<dbReference type="Pfam" id="PF01119">
    <property type="entry name" value="DNA_mis_repair"/>
    <property type="match status" value="1"/>
</dbReference>
<dbReference type="InterPro" id="IPR042120">
    <property type="entry name" value="MutL_C_dimsub"/>
</dbReference>
<dbReference type="Gene3D" id="3.30.1370.100">
    <property type="entry name" value="MutL, C-terminal domain, regulatory subdomain"/>
    <property type="match status" value="1"/>
</dbReference>
<comment type="similarity">
    <text evidence="1 5">Belongs to the DNA mismatch repair MutL/HexB family.</text>
</comment>
<dbReference type="PANTHER" id="PTHR10073">
    <property type="entry name" value="DNA MISMATCH REPAIR PROTEIN MLH, PMS, MUTL"/>
    <property type="match status" value="1"/>
</dbReference>
<dbReference type="InterPro" id="IPR037198">
    <property type="entry name" value="MutL_C_sf"/>
</dbReference>
<name>A0A9D1H9R7_9FLAO</name>
<evidence type="ECO:0000259" key="8">
    <source>
        <dbReference type="SMART" id="SM01340"/>
    </source>
</evidence>
<keyword evidence="3 5" id="KW-0227">DNA damage</keyword>
<dbReference type="SMART" id="SM01340">
    <property type="entry name" value="DNA_mis_repair"/>
    <property type="match status" value="1"/>
</dbReference>
<dbReference type="SUPFAM" id="SSF54211">
    <property type="entry name" value="Ribosomal protein S5 domain 2-like"/>
    <property type="match status" value="1"/>
</dbReference>
<dbReference type="NCBIfam" id="TIGR00585">
    <property type="entry name" value="mutl"/>
    <property type="match status" value="1"/>
</dbReference>
<keyword evidence="9" id="KW-0255">Endonuclease</keyword>
<comment type="function">
    <text evidence="5">This protein is involved in the repair of mismatches in DNA. It is required for dam-dependent methyl-directed DNA mismatch repair. May act as a 'molecular matchmaker', a protein that promotes the formation of a stable complex between two or more DNA-binding proteins in an ATP-dependent manner without itself being part of a final effector complex.</text>
</comment>
<feature type="domain" description="MutL C-terminal dimerisation" evidence="7">
    <location>
        <begin position="444"/>
        <end position="584"/>
    </location>
</feature>
<dbReference type="SMART" id="SM00853">
    <property type="entry name" value="MutL_C"/>
    <property type="match status" value="1"/>
</dbReference>
<gene>
    <name evidence="5 9" type="primary">mutL</name>
    <name evidence="9" type="ORF">IAC44_04070</name>
</gene>
<evidence type="ECO:0000313" key="10">
    <source>
        <dbReference type="Proteomes" id="UP000824161"/>
    </source>
</evidence>
<dbReference type="GO" id="GO:0016887">
    <property type="term" value="F:ATP hydrolysis activity"/>
    <property type="evidence" value="ECO:0007669"/>
    <property type="project" value="InterPro"/>
</dbReference>
<dbReference type="Pfam" id="PF08676">
    <property type="entry name" value="MutL_C"/>
    <property type="match status" value="1"/>
</dbReference>
<dbReference type="AlphaFoldDB" id="A0A9D1H9R7"/>
<accession>A0A9D1H9R7</accession>
<feature type="compositionally biased region" description="Gly residues" evidence="6">
    <location>
        <begin position="374"/>
        <end position="385"/>
    </location>
</feature>
<protein>
    <recommendedName>
        <fullName evidence="2 5">DNA mismatch repair protein MutL</fullName>
    </recommendedName>
</protein>
<dbReference type="GO" id="GO:0140664">
    <property type="term" value="F:ATP-dependent DNA damage sensor activity"/>
    <property type="evidence" value="ECO:0007669"/>
    <property type="project" value="InterPro"/>
</dbReference>